<sequence length="64" mass="7165">MALCPVNLEISICSIGSYLCILEFKGDRIQSLVDEPKPCDQSVINSYVIFWDHRSGRGSFSARV</sequence>
<protein>
    <submittedName>
        <fullName evidence="1">Uncharacterized protein</fullName>
    </submittedName>
</protein>
<evidence type="ECO:0000313" key="1">
    <source>
        <dbReference type="EMBL" id="GKU94967.1"/>
    </source>
</evidence>
<accession>A0AAV5IAS8</accession>
<gene>
    <name evidence="1" type="ORF">SLEP1_g8388</name>
</gene>
<dbReference type="EMBL" id="BPVZ01000008">
    <property type="protein sequence ID" value="GKU94967.1"/>
    <property type="molecule type" value="Genomic_DNA"/>
</dbReference>
<dbReference type="AlphaFoldDB" id="A0AAV5IAS8"/>
<keyword evidence="2" id="KW-1185">Reference proteome</keyword>
<dbReference type="Proteomes" id="UP001054252">
    <property type="component" value="Unassembled WGS sequence"/>
</dbReference>
<proteinExistence type="predicted"/>
<name>A0AAV5IAS8_9ROSI</name>
<evidence type="ECO:0000313" key="2">
    <source>
        <dbReference type="Proteomes" id="UP001054252"/>
    </source>
</evidence>
<comment type="caution">
    <text evidence="1">The sequence shown here is derived from an EMBL/GenBank/DDBJ whole genome shotgun (WGS) entry which is preliminary data.</text>
</comment>
<organism evidence="1 2">
    <name type="scientific">Rubroshorea leprosula</name>
    <dbReference type="NCBI Taxonomy" id="152421"/>
    <lineage>
        <taxon>Eukaryota</taxon>
        <taxon>Viridiplantae</taxon>
        <taxon>Streptophyta</taxon>
        <taxon>Embryophyta</taxon>
        <taxon>Tracheophyta</taxon>
        <taxon>Spermatophyta</taxon>
        <taxon>Magnoliopsida</taxon>
        <taxon>eudicotyledons</taxon>
        <taxon>Gunneridae</taxon>
        <taxon>Pentapetalae</taxon>
        <taxon>rosids</taxon>
        <taxon>malvids</taxon>
        <taxon>Malvales</taxon>
        <taxon>Dipterocarpaceae</taxon>
        <taxon>Rubroshorea</taxon>
    </lineage>
</organism>
<reference evidence="1 2" key="1">
    <citation type="journal article" date="2021" name="Commun. Biol.">
        <title>The genome of Shorea leprosula (Dipterocarpaceae) highlights the ecological relevance of drought in aseasonal tropical rainforests.</title>
        <authorList>
            <person name="Ng K.K.S."/>
            <person name="Kobayashi M.J."/>
            <person name="Fawcett J.A."/>
            <person name="Hatakeyama M."/>
            <person name="Paape T."/>
            <person name="Ng C.H."/>
            <person name="Ang C.C."/>
            <person name="Tnah L.H."/>
            <person name="Lee C.T."/>
            <person name="Nishiyama T."/>
            <person name="Sese J."/>
            <person name="O'Brien M.J."/>
            <person name="Copetti D."/>
            <person name="Mohd Noor M.I."/>
            <person name="Ong R.C."/>
            <person name="Putra M."/>
            <person name="Sireger I.Z."/>
            <person name="Indrioko S."/>
            <person name="Kosugi Y."/>
            <person name="Izuno A."/>
            <person name="Isagi Y."/>
            <person name="Lee S.L."/>
            <person name="Shimizu K.K."/>
        </authorList>
    </citation>
    <scope>NUCLEOTIDE SEQUENCE [LARGE SCALE GENOMIC DNA]</scope>
    <source>
        <strain evidence="1">214</strain>
    </source>
</reference>